<dbReference type="Pfam" id="PF03573">
    <property type="entry name" value="OprD"/>
    <property type="match status" value="1"/>
</dbReference>
<dbReference type="Gene3D" id="2.40.160.10">
    <property type="entry name" value="Porin"/>
    <property type="match status" value="1"/>
</dbReference>
<dbReference type="Proteomes" id="UP001056635">
    <property type="component" value="Chromosome"/>
</dbReference>
<dbReference type="InterPro" id="IPR005318">
    <property type="entry name" value="OM_porin_bac"/>
</dbReference>
<dbReference type="PANTHER" id="PTHR34596">
    <property type="entry name" value="CHITOPORIN"/>
    <property type="match status" value="1"/>
</dbReference>
<keyword evidence="3 4" id="KW-0732">Signal</keyword>
<dbReference type="EMBL" id="CP082904">
    <property type="protein sequence ID" value="UQY43770.1"/>
    <property type="molecule type" value="Genomic_DNA"/>
</dbReference>
<name>A0ABY4R6B9_9GAMM</name>
<accession>A0ABY4R6B9</accession>
<protein>
    <submittedName>
        <fullName evidence="5">OprD family porin</fullName>
    </submittedName>
</protein>
<evidence type="ECO:0000313" key="5">
    <source>
        <dbReference type="EMBL" id="UQY43770.1"/>
    </source>
</evidence>
<evidence type="ECO:0000313" key="6">
    <source>
        <dbReference type="Proteomes" id="UP001056635"/>
    </source>
</evidence>
<evidence type="ECO:0000256" key="4">
    <source>
        <dbReference type="SAM" id="SignalP"/>
    </source>
</evidence>
<proteinExistence type="inferred from homology"/>
<feature type="signal peptide" evidence="4">
    <location>
        <begin position="1"/>
        <end position="19"/>
    </location>
</feature>
<evidence type="ECO:0000256" key="3">
    <source>
        <dbReference type="ARBA" id="ARBA00022729"/>
    </source>
</evidence>
<evidence type="ECO:0000256" key="1">
    <source>
        <dbReference type="ARBA" id="ARBA00009075"/>
    </source>
</evidence>
<comment type="similarity">
    <text evidence="1">Belongs to the outer membrane porin (Opr) (TC 1.B.25) family.</text>
</comment>
<sequence length="440" mass="49438">MKIKNMAVMALIFPALSLAQDNNNALSHPLLSDPFFSDSSLTLSLRNYWKYLKEDAANPKTVHAAWGQGLTLDYKSGYFADLIGFDLSYYGAVKLGASDFFDTRGILYKAGQENKKGNAQGFSKFGQRYVKLKLGDDKLKSEMHGGWESLPNFGVINTSLRLSPITYLGWNGVADLGDMRLRAAYVSRSIDRSSPQQVHFKTNNGKDIDHIATGEIIYSGDGLTLKYGIGESDGYLRRQQLFLSGDVTPHLSVASQLYLTRALETYRAMPAQRRDFDRGANHYALEMSWKQNKFRSRWGLGYTQAEKKDAVGFYPRHMSRHSFGNFISMASAGDDYMRDKELMVATMTDYQFTPELLAGVAANAGNIRYQGLNILSGEISLYSRWSPSHPALKDLSVWVMFGPGWSYKNTGRTPLLHNGDYSRSHTLSGELIIDYRFKLL</sequence>
<dbReference type="InterPro" id="IPR023614">
    <property type="entry name" value="Porin_dom_sf"/>
</dbReference>
<feature type="chain" id="PRO_5046682414" evidence="4">
    <location>
        <begin position="20"/>
        <end position="440"/>
    </location>
</feature>
<keyword evidence="6" id="KW-1185">Reference proteome</keyword>
<organism evidence="5 6">
    <name type="scientific">Mixta hanseatica</name>
    <dbReference type="NCBI Taxonomy" id="2872648"/>
    <lineage>
        <taxon>Bacteria</taxon>
        <taxon>Pseudomonadati</taxon>
        <taxon>Pseudomonadota</taxon>
        <taxon>Gammaproteobacteria</taxon>
        <taxon>Enterobacterales</taxon>
        <taxon>Erwiniaceae</taxon>
        <taxon>Mixta</taxon>
    </lineage>
</organism>
<evidence type="ECO:0000256" key="2">
    <source>
        <dbReference type="ARBA" id="ARBA00022448"/>
    </source>
</evidence>
<dbReference type="PANTHER" id="PTHR34596:SF2">
    <property type="entry name" value="CHITOPORIN"/>
    <property type="match status" value="1"/>
</dbReference>
<reference evidence="5" key="1">
    <citation type="submission" date="2021-09" db="EMBL/GenBank/DDBJ databases">
        <title>First case of bloodstream infection caused by Mixta hanseatica sp. nov., a member of the Erwiniaceae family.</title>
        <authorList>
            <person name="Both A."/>
            <person name="Huang J."/>
            <person name="Wenzel P."/>
            <person name="Aepfelbacher M."/>
            <person name="Rohde H."/>
            <person name="Christner M."/>
            <person name="Hentschke M."/>
        </authorList>
    </citation>
    <scope>NUCLEOTIDE SEQUENCE</scope>
    <source>
        <strain evidence="5">X22927</strain>
    </source>
</reference>
<keyword evidence="2" id="KW-0813">Transport</keyword>
<gene>
    <name evidence="5" type="ORF">K6958_18250</name>
</gene>